<protein>
    <recommendedName>
        <fullName evidence="7">C2H2-type domain-containing protein</fullName>
    </recommendedName>
</protein>
<keyword evidence="1" id="KW-0479">Metal-binding</keyword>
<gene>
    <name evidence="8" type="ORF">BCR35DRAFT_315593</name>
</gene>
<keyword evidence="3 5" id="KW-0863">Zinc-finger</keyword>
<feature type="region of interest" description="Disordered" evidence="6">
    <location>
        <begin position="319"/>
        <end position="360"/>
    </location>
</feature>
<keyword evidence="9" id="KW-1185">Reference proteome</keyword>
<dbReference type="PROSITE" id="PS50157">
    <property type="entry name" value="ZINC_FINGER_C2H2_2"/>
    <property type="match status" value="2"/>
</dbReference>
<sequence>FDDNLEAFKSLLQVTSRLCTTLRGDYKLLPSWKRWNKFCKVVLYSSESTGAAGEHDRGDYDSVPLARAMLRGSFSDSSQASTAPIVPSKLSHVHSANAPSSDHRRLSFDSARSISPEWENSIPYPGIPLLEWIARQDAKEEAARGGAEGSVEEEDEGGAIDPSLDRRSPGTPTVEDALVYFSKPETPSARPSITLSASSAAVYGQPGSPSSHSPETGPSYSATGRLYHPPSTKPFKCPTEGCDKTYKQQNGLKYHLKHGKCSNDPEAAKEDDPLTVDKKRFACHQIVDCGKRYKNYNGLRYHYEHSGAHGMVGLQLLRQGHHPPWGPKTTSEDVASVKEQENEHEQEDEYEHEEKEEGEA</sequence>
<name>A0A1Y2DUK9_9BASI</name>
<evidence type="ECO:0000256" key="3">
    <source>
        <dbReference type="ARBA" id="ARBA00022771"/>
    </source>
</evidence>
<feature type="compositionally biased region" description="Acidic residues" evidence="6">
    <location>
        <begin position="344"/>
        <end position="360"/>
    </location>
</feature>
<dbReference type="STRING" id="106004.A0A1Y2DUK9"/>
<evidence type="ECO:0000256" key="6">
    <source>
        <dbReference type="SAM" id="MobiDB-lite"/>
    </source>
</evidence>
<dbReference type="InParanoid" id="A0A1Y2DUK9"/>
<evidence type="ECO:0000259" key="7">
    <source>
        <dbReference type="PROSITE" id="PS50157"/>
    </source>
</evidence>
<evidence type="ECO:0000256" key="4">
    <source>
        <dbReference type="ARBA" id="ARBA00022833"/>
    </source>
</evidence>
<dbReference type="InterPro" id="IPR051580">
    <property type="entry name" value="ZnF-Chromatin_assoc"/>
</dbReference>
<evidence type="ECO:0000313" key="9">
    <source>
        <dbReference type="Proteomes" id="UP000193467"/>
    </source>
</evidence>
<feature type="domain" description="C2H2-type" evidence="7">
    <location>
        <begin position="281"/>
        <end position="309"/>
    </location>
</feature>
<evidence type="ECO:0000256" key="1">
    <source>
        <dbReference type="ARBA" id="ARBA00022723"/>
    </source>
</evidence>
<dbReference type="SUPFAM" id="SSF57667">
    <property type="entry name" value="beta-beta-alpha zinc fingers"/>
    <property type="match status" value="1"/>
</dbReference>
<organism evidence="8 9">
    <name type="scientific">Leucosporidium creatinivorum</name>
    <dbReference type="NCBI Taxonomy" id="106004"/>
    <lineage>
        <taxon>Eukaryota</taxon>
        <taxon>Fungi</taxon>
        <taxon>Dikarya</taxon>
        <taxon>Basidiomycota</taxon>
        <taxon>Pucciniomycotina</taxon>
        <taxon>Microbotryomycetes</taxon>
        <taxon>Leucosporidiales</taxon>
        <taxon>Leucosporidium</taxon>
    </lineage>
</organism>
<evidence type="ECO:0000256" key="5">
    <source>
        <dbReference type="PROSITE-ProRule" id="PRU00042"/>
    </source>
</evidence>
<evidence type="ECO:0000256" key="2">
    <source>
        <dbReference type="ARBA" id="ARBA00022737"/>
    </source>
</evidence>
<dbReference type="EMBL" id="MCGR01000069">
    <property type="protein sequence ID" value="ORY62879.1"/>
    <property type="molecule type" value="Genomic_DNA"/>
</dbReference>
<proteinExistence type="predicted"/>
<feature type="domain" description="C2H2-type" evidence="7">
    <location>
        <begin position="235"/>
        <end position="265"/>
    </location>
</feature>
<feature type="region of interest" description="Disordered" evidence="6">
    <location>
        <begin position="200"/>
        <end position="226"/>
    </location>
</feature>
<dbReference type="PANTHER" id="PTHR23057">
    <property type="entry name" value="JUXTAPOSED WITH ANOTHER ZINC FINGER PROTEIN 1"/>
    <property type="match status" value="1"/>
</dbReference>
<dbReference type="GO" id="GO:0005634">
    <property type="term" value="C:nucleus"/>
    <property type="evidence" value="ECO:0007669"/>
    <property type="project" value="TreeGrafter"/>
</dbReference>
<feature type="region of interest" description="Disordered" evidence="6">
    <location>
        <begin position="140"/>
        <end position="172"/>
    </location>
</feature>
<dbReference type="OrthoDB" id="1662883at2759"/>
<dbReference type="Gene3D" id="3.30.160.60">
    <property type="entry name" value="Classic Zinc Finger"/>
    <property type="match status" value="1"/>
</dbReference>
<dbReference type="SMART" id="SM00355">
    <property type="entry name" value="ZnF_C2H2"/>
    <property type="match status" value="2"/>
</dbReference>
<feature type="compositionally biased region" description="Polar residues" evidence="6">
    <location>
        <begin position="207"/>
        <end position="222"/>
    </location>
</feature>
<dbReference type="Proteomes" id="UP000193467">
    <property type="component" value="Unassembled WGS sequence"/>
</dbReference>
<comment type="caution">
    <text evidence="8">The sequence shown here is derived from an EMBL/GenBank/DDBJ whole genome shotgun (WGS) entry which is preliminary data.</text>
</comment>
<dbReference type="PANTHER" id="PTHR23057:SF0">
    <property type="entry name" value="JUXTAPOSED WITH ANOTHER ZINC FINGER PROTEIN 1"/>
    <property type="match status" value="1"/>
</dbReference>
<feature type="non-terminal residue" evidence="8">
    <location>
        <position position="1"/>
    </location>
</feature>
<dbReference type="GO" id="GO:0008270">
    <property type="term" value="F:zinc ion binding"/>
    <property type="evidence" value="ECO:0007669"/>
    <property type="project" value="UniProtKB-KW"/>
</dbReference>
<dbReference type="InterPro" id="IPR013087">
    <property type="entry name" value="Znf_C2H2_type"/>
</dbReference>
<evidence type="ECO:0000313" key="8">
    <source>
        <dbReference type="EMBL" id="ORY62879.1"/>
    </source>
</evidence>
<keyword evidence="2" id="KW-0677">Repeat</keyword>
<dbReference type="AlphaFoldDB" id="A0A1Y2DUK9"/>
<accession>A0A1Y2DUK9</accession>
<reference evidence="8 9" key="1">
    <citation type="submission" date="2016-07" db="EMBL/GenBank/DDBJ databases">
        <title>Pervasive Adenine N6-methylation of Active Genes in Fungi.</title>
        <authorList>
            <consortium name="DOE Joint Genome Institute"/>
            <person name="Mondo S.J."/>
            <person name="Dannebaum R.O."/>
            <person name="Kuo R.C."/>
            <person name="Labutti K."/>
            <person name="Haridas S."/>
            <person name="Kuo A."/>
            <person name="Salamov A."/>
            <person name="Ahrendt S.R."/>
            <person name="Lipzen A."/>
            <person name="Sullivan W."/>
            <person name="Andreopoulos W.B."/>
            <person name="Clum A."/>
            <person name="Lindquist E."/>
            <person name="Daum C."/>
            <person name="Ramamoorthy G.K."/>
            <person name="Gryganskyi A."/>
            <person name="Culley D."/>
            <person name="Magnuson J.K."/>
            <person name="James T.Y."/>
            <person name="O'Malley M.A."/>
            <person name="Stajich J.E."/>
            <person name="Spatafora J.W."/>
            <person name="Visel A."/>
            <person name="Grigoriev I.V."/>
        </authorList>
    </citation>
    <scope>NUCLEOTIDE SEQUENCE [LARGE SCALE GENOMIC DNA]</scope>
    <source>
        <strain evidence="8 9">62-1032</strain>
    </source>
</reference>
<dbReference type="InterPro" id="IPR036236">
    <property type="entry name" value="Znf_C2H2_sf"/>
</dbReference>
<keyword evidence="4" id="KW-0862">Zinc</keyword>